<evidence type="ECO:0000313" key="2">
    <source>
        <dbReference type="EMBL" id="UOQ52722.1"/>
    </source>
</evidence>
<feature type="signal peptide" evidence="1">
    <location>
        <begin position="1"/>
        <end position="19"/>
    </location>
</feature>
<accession>A0ABY4F9B8</accession>
<gene>
    <name evidence="2" type="ORF">MUN80_23615</name>
</gene>
<dbReference type="Proteomes" id="UP000831785">
    <property type="component" value="Chromosome"/>
</dbReference>
<keyword evidence="1" id="KW-0732">Signal</keyword>
<keyword evidence="3" id="KW-1185">Reference proteome</keyword>
<dbReference type="RefSeq" id="WP_244716980.1">
    <property type="nucleotide sequence ID" value="NZ_CP095049.1"/>
</dbReference>
<feature type="chain" id="PRO_5046800203" evidence="1">
    <location>
        <begin position="20"/>
        <end position="366"/>
    </location>
</feature>
<evidence type="ECO:0000256" key="1">
    <source>
        <dbReference type="SAM" id="SignalP"/>
    </source>
</evidence>
<reference evidence="2 3" key="1">
    <citation type="submission" date="2022-04" db="EMBL/GenBank/DDBJ databases">
        <title>Hymenobacter sp. isolated from the air.</title>
        <authorList>
            <person name="Won M."/>
            <person name="Lee C.-M."/>
            <person name="Woen H.-Y."/>
            <person name="Kwon S.-W."/>
        </authorList>
    </citation>
    <scope>NUCLEOTIDE SEQUENCE [LARGE SCALE GENOMIC DNA]</scope>
    <source>
        <strain evidence="3">5116 S-27</strain>
    </source>
</reference>
<dbReference type="EMBL" id="CP095049">
    <property type="protein sequence ID" value="UOQ52722.1"/>
    <property type="molecule type" value="Genomic_DNA"/>
</dbReference>
<sequence>MKKLLLGISLLLACSSTYAQNSKTRGNGSVGSAAQTAGQRWTTERAQAWYKAHPWISGANFTPSTAINQLEMWQADTFDPATIDRELGFAEGIGFNTMRVFLHSLAWKQDPKGFKERINAYLALADKHHIQTMFVFFDDCWNKQANVGAQPVPKPGIHNSGWLQDPGDPASRDSATFIALKPYVQDVLNSFKHDKRILLWDLYNEPGNSGKLTSSLPLLRNVFAWARAVNPDQPLSVGLWAWDFQALNTYQAQHSDIITYHSYDDVPVHQRLIELLETHGRPLICTEYMARPRNSRFTTIMPMLKTQNVGAINWGLVDGKTNTKYQWETPIPDGSEPAEWFHEVFRRDGTPYRKEETELIRKLNGK</sequence>
<protein>
    <submittedName>
        <fullName evidence="2">Cellulase family glycosylhydrolase</fullName>
    </submittedName>
</protein>
<dbReference type="InterPro" id="IPR017853">
    <property type="entry name" value="GH"/>
</dbReference>
<dbReference type="SUPFAM" id="SSF51445">
    <property type="entry name" value="(Trans)glycosidases"/>
    <property type="match status" value="1"/>
</dbReference>
<name>A0ABY4F9B8_9BACT</name>
<proteinExistence type="predicted"/>
<dbReference type="Gene3D" id="3.20.20.80">
    <property type="entry name" value="Glycosidases"/>
    <property type="match status" value="1"/>
</dbReference>
<organism evidence="2 3">
    <name type="scientific">Hymenobacter cellulosivorans</name>
    <dbReference type="NCBI Taxonomy" id="2932249"/>
    <lineage>
        <taxon>Bacteria</taxon>
        <taxon>Pseudomonadati</taxon>
        <taxon>Bacteroidota</taxon>
        <taxon>Cytophagia</taxon>
        <taxon>Cytophagales</taxon>
        <taxon>Hymenobacteraceae</taxon>
        <taxon>Hymenobacter</taxon>
    </lineage>
</organism>
<evidence type="ECO:0000313" key="3">
    <source>
        <dbReference type="Proteomes" id="UP000831785"/>
    </source>
</evidence>